<name>A0A813VUL1_9BILA</name>
<evidence type="ECO:0000313" key="2">
    <source>
        <dbReference type="EMBL" id="CAF0843818.1"/>
    </source>
</evidence>
<sequence length="371" mass="42356">MDTHQNKAEHKTSIIETFNYCTTCRRPFIKISINIEPENDLASSKEHDARACDKPEICKTTATILKPNSTASQVESSTPHLLQIKSTSGVTNQPFKSILKNVSNIQPQKNIENVNNPLLRTTVSQLKTTVEPIQSRMELKTATTSKTSLDQPKGAIFQTRDSKTKTTDLLKTEMKPKSSQLHTEVAPSFFRTDANPKKSLSKITVTEQSSQTNNPQSKSKGYDQMNPFKTVINDKSKTEIKSQLTTVQNESATKIRKNSGKSLLENLSTQHQGKLEGDSVKFVRRETKDIHPRTYIFKKFNEDNYNNHNNKNSNEKYKNFDDTKFKMKRVSSSEDHFLNESYFENIDVNLTESQIDRLVNKCIKKKKLWVD</sequence>
<dbReference type="EMBL" id="CAJNOC010001197">
    <property type="protein sequence ID" value="CAF0843818.1"/>
    <property type="molecule type" value="Genomic_DNA"/>
</dbReference>
<feature type="region of interest" description="Disordered" evidence="1">
    <location>
        <begin position="174"/>
        <end position="226"/>
    </location>
</feature>
<dbReference type="AlphaFoldDB" id="A0A813VUL1"/>
<keyword evidence="3" id="KW-1185">Reference proteome</keyword>
<comment type="caution">
    <text evidence="2">The sequence shown here is derived from an EMBL/GenBank/DDBJ whole genome shotgun (WGS) entry which is preliminary data.</text>
</comment>
<proteinExistence type="predicted"/>
<dbReference type="Proteomes" id="UP000663879">
    <property type="component" value="Unassembled WGS sequence"/>
</dbReference>
<reference evidence="2" key="1">
    <citation type="submission" date="2021-02" db="EMBL/GenBank/DDBJ databases">
        <authorList>
            <person name="Nowell W R."/>
        </authorList>
    </citation>
    <scope>NUCLEOTIDE SEQUENCE</scope>
    <source>
        <strain evidence="2">Ploen Becks lab</strain>
    </source>
</reference>
<gene>
    <name evidence="2" type="ORF">OXX778_LOCUS8595</name>
</gene>
<evidence type="ECO:0000313" key="3">
    <source>
        <dbReference type="Proteomes" id="UP000663879"/>
    </source>
</evidence>
<organism evidence="2 3">
    <name type="scientific">Brachionus calyciflorus</name>
    <dbReference type="NCBI Taxonomy" id="104777"/>
    <lineage>
        <taxon>Eukaryota</taxon>
        <taxon>Metazoa</taxon>
        <taxon>Spiralia</taxon>
        <taxon>Gnathifera</taxon>
        <taxon>Rotifera</taxon>
        <taxon>Eurotatoria</taxon>
        <taxon>Monogononta</taxon>
        <taxon>Pseudotrocha</taxon>
        <taxon>Ploima</taxon>
        <taxon>Brachionidae</taxon>
        <taxon>Brachionus</taxon>
    </lineage>
</organism>
<evidence type="ECO:0000256" key="1">
    <source>
        <dbReference type="SAM" id="MobiDB-lite"/>
    </source>
</evidence>
<accession>A0A813VUL1</accession>
<feature type="compositionally biased region" description="Polar residues" evidence="1">
    <location>
        <begin position="201"/>
        <end position="219"/>
    </location>
</feature>
<protein>
    <submittedName>
        <fullName evidence="2">Uncharacterized protein</fullName>
    </submittedName>
</protein>